<dbReference type="InParanoid" id="A0A2K2DSI9"/>
<keyword evidence="1" id="KW-0732">Signal</keyword>
<name>A0A2K2DSI9_BRADI</name>
<dbReference type="Gramene" id="PNT77249">
    <property type="protein sequence ID" value="PNT77249"/>
    <property type="gene ID" value="BRADI_1g59961v3"/>
</dbReference>
<reference evidence="3" key="3">
    <citation type="submission" date="2018-08" db="UniProtKB">
        <authorList>
            <consortium name="EnsemblPlants"/>
        </authorList>
    </citation>
    <scope>IDENTIFICATION</scope>
    <source>
        <strain evidence="3">cv. Bd21</strain>
    </source>
</reference>
<keyword evidence="4" id="KW-1185">Reference proteome</keyword>
<evidence type="ECO:0000256" key="1">
    <source>
        <dbReference type="SAM" id="SignalP"/>
    </source>
</evidence>
<reference evidence="2" key="2">
    <citation type="submission" date="2017-06" db="EMBL/GenBank/DDBJ databases">
        <title>WGS assembly of Brachypodium distachyon.</title>
        <authorList>
            <consortium name="The International Brachypodium Initiative"/>
            <person name="Lucas S."/>
            <person name="Harmon-Smith M."/>
            <person name="Lail K."/>
            <person name="Tice H."/>
            <person name="Grimwood J."/>
            <person name="Bruce D."/>
            <person name="Barry K."/>
            <person name="Shu S."/>
            <person name="Lindquist E."/>
            <person name="Wang M."/>
            <person name="Pitluck S."/>
            <person name="Vogel J.P."/>
            <person name="Garvin D.F."/>
            <person name="Mockler T.C."/>
            <person name="Schmutz J."/>
            <person name="Rokhsar D."/>
            <person name="Bevan M.W."/>
        </authorList>
    </citation>
    <scope>NUCLEOTIDE SEQUENCE</scope>
    <source>
        <strain evidence="2">Bd21</strain>
    </source>
</reference>
<gene>
    <name evidence="2" type="ORF">BRADI_1g59961v3</name>
</gene>
<dbReference type="AlphaFoldDB" id="A0A2K2DSI9"/>
<evidence type="ECO:0000313" key="2">
    <source>
        <dbReference type="EMBL" id="PNT77249.1"/>
    </source>
</evidence>
<proteinExistence type="predicted"/>
<evidence type="ECO:0008006" key="5">
    <source>
        <dbReference type="Google" id="ProtNLM"/>
    </source>
</evidence>
<dbReference type="EMBL" id="CM000880">
    <property type="protein sequence ID" value="PNT77249.1"/>
    <property type="molecule type" value="Genomic_DNA"/>
</dbReference>
<evidence type="ECO:0000313" key="4">
    <source>
        <dbReference type="Proteomes" id="UP000008810"/>
    </source>
</evidence>
<evidence type="ECO:0000313" key="3">
    <source>
        <dbReference type="EnsemblPlants" id="PNT77249"/>
    </source>
</evidence>
<dbReference type="EnsemblPlants" id="PNT77249">
    <property type="protein sequence ID" value="PNT77249"/>
    <property type="gene ID" value="BRADI_1g59961v3"/>
</dbReference>
<reference evidence="2 3" key="1">
    <citation type="journal article" date="2010" name="Nature">
        <title>Genome sequencing and analysis of the model grass Brachypodium distachyon.</title>
        <authorList>
            <consortium name="International Brachypodium Initiative"/>
        </authorList>
    </citation>
    <scope>NUCLEOTIDE SEQUENCE [LARGE SCALE GENOMIC DNA]</scope>
    <source>
        <strain evidence="2 3">Bd21</strain>
    </source>
</reference>
<protein>
    <recommendedName>
        <fullName evidence="5">Secreted protein</fullName>
    </recommendedName>
</protein>
<feature type="signal peptide" evidence="1">
    <location>
        <begin position="1"/>
        <end position="24"/>
    </location>
</feature>
<organism evidence="2">
    <name type="scientific">Brachypodium distachyon</name>
    <name type="common">Purple false brome</name>
    <name type="synonym">Trachynia distachya</name>
    <dbReference type="NCBI Taxonomy" id="15368"/>
    <lineage>
        <taxon>Eukaryota</taxon>
        <taxon>Viridiplantae</taxon>
        <taxon>Streptophyta</taxon>
        <taxon>Embryophyta</taxon>
        <taxon>Tracheophyta</taxon>
        <taxon>Spermatophyta</taxon>
        <taxon>Magnoliopsida</taxon>
        <taxon>Liliopsida</taxon>
        <taxon>Poales</taxon>
        <taxon>Poaceae</taxon>
        <taxon>BOP clade</taxon>
        <taxon>Pooideae</taxon>
        <taxon>Stipodae</taxon>
        <taxon>Brachypodieae</taxon>
        <taxon>Brachypodium</taxon>
    </lineage>
</organism>
<feature type="chain" id="PRO_5036043440" description="Secreted protein" evidence="1">
    <location>
        <begin position="25"/>
        <end position="96"/>
    </location>
</feature>
<accession>A0A2K2DSI9</accession>
<sequence>MVGRWAIQVLALVQLLVLLRLCCCSFAGCRGYICFVMALRAKALPDLLRCRRRRRSQASFPPWWWRRGASTNLHPLWSNPEAILPFTRVRSLYLLC</sequence>
<dbReference type="Proteomes" id="UP000008810">
    <property type="component" value="Chromosome 1"/>
</dbReference>